<comment type="caution">
    <text evidence="1">The sequence shown here is derived from an EMBL/GenBank/DDBJ whole genome shotgun (WGS) entry which is preliminary data.</text>
</comment>
<proteinExistence type="predicted"/>
<evidence type="ECO:0000313" key="1">
    <source>
        <dbReference type="EMBL" id="RMZ99991.1"/>
    </source>
</evidence>
<protein>
    <submittedName>
        <fullName evidence="1">Uncharacterized protein</fullName>
    </submittedName>
</protein>
<gene>
    <name evidence="1" type="ORF">BpHYR1_051058</name>
</gene>
<dbReference type="EMBL" id="REGN01009969">
    <property type="protein sequence ID" value="RMZ99991.1"/>
    <property type="molecule type" value="Genomic_DNA"/>
</dbReference>
<reference evidence="1 2" key="1">
    <citation type="journal article" date="2018" name="Sci. Rep.">
        <title>Genomic signatures of local adaptation to the degree of environmental predictability in rotifers.</title>
        <authorList>
            <person name="Franch-Gras L."/>
            <person name="Hahn C."/>
            <person name="Garcia-Roger E.M."/>
            <person name="Carmona M.J."/>
            <person name="Serra M."/>
            <person name="Gomez A."/>
        </authorList>
    </citation>
    <scope>NUCLEOTIDE SEQUENCE [LARGE SCALE GENOMIC DNA]</scope>
    <source>
        <strain evidence="1">HYR1</strain>
    </source>
</reference>
<sequence length="72" mass="8914">MVIDFYNINSETALRPPLEPISIRCKIKRIIINREEFYLQSHKKTIDRIYLFVDLQYNLKLTRLIRQWVRYI</sequence>
<dbReference type="AlphaFoldDB" id="A0A3M7PLJ7"/>
<organism evidence="1 2">
    <name type="scientific">Brachionus plicatilis</name>
    <name type="common">Marine rotifer</name>
    <name type="synonym">Brachionus muelleri</name>
    <dbReference type="NCBI Taxonomy" id="10195"/>
    <lineage>
        <taxon>Eukaryota</taxon>
        <taxon>Metazoa</taxon>
        <taxon>Spiralia</taxon>
        <taxon>Gnathifera</taxon>
        <taxon>Rotifera</taxon>
        <taxon>Eurotatoria</taxon>
        <taxon>Monogononta</taxon>
        <taxon>Pseudotrocha</taxon>
        <taxon>Ploima</taxon>
        <taxon>Brachionidae</taxon>
        <taxon>Brachionus</taxon>
    </lineage>
</organism>
<accession>A0A3M7PLJ7</accession>
<name>A0A3M7PLJ7_BRAPC</name>
<dbReference type="Proteomes" id="UP000276133">
    <property type="component" value="Unassembled WGS sequence"/>
</dbReference>
<evidence type="ECO:0000313" key="2">
    <source>
        <dbReference type="Proteomes" id="UP000276133"/>
    </source>
</evidence>
<keyword evidence="2" id="KW-1185">Reference proteome</keyword>